<dbReference type="Gene3D" id="3.10.180.10">
    <property type="entry name" value="2,3-Dihydroxybiphenyl 1,2-Dioxygenase, domain 1"/>
    <property type="match status" value="1"/>
</dbReference>
<gene>
    <name evidence="6" type="primary">gloA</name>
    <name evidence="6" type="ORF">PAUR_a0314</name>
</gene>
<evidence type="ECO:0000256" key="3">
    <source>
        <dbReference type="ARBA" id="ARBA00032460"/>
    </source>
</evidence>
<evidence type="ECO:0000313" key="7">
    <source>
        <dbReference type="Proteomes" id="UP000615755"/>
    </source>
</evidence>
<protein>
    <recommendedName>
        <fullName evidence="2">Aldoketomutase</fullName>
    </recommendedName>
    <alternativeName>
        <fullName evidence="1">Ketone-aldehyde mutase</fullName>
    </alternativeName>
    <alternativeName>
        <fullName evidence="3">Methylglyoxalase</fullName>
    </alternativeName>
    <alternativeName>
        <fullName evidence="4">S-D-lactoylglutathione methylglyoxal lyase</fullName>
    </alternativeName>
</protein>
<dbReference type="SUPFAM" id="SSF54593">
    <property type="entry name" value="Glyoxalase/Bleomycin resistance protein/Dihydroxybiphenyl dioxygenase"/>
    <property type="match status" value="1"/>
</dbReference>
<name>A0ABR9E7R4_9GAMM</name>
<dbReference type="Proteomes" id="UP000615755">
    <property type="component" value="Unassembled WGS sequence"/>
</dbReference>
<sequence>MAKMIHTMVRVTNAEQSIKFYHALFNLHEKRRLTFDDFTLIYLGNEDSDFELELTHNHAQKNQYELGNGYGHLAFATPDLNSLHQLAIELGYKPKEIKQFFNHSTLIATFFFITDPDGYDIEVIERSKIYR</sequence>
<dbReference type="EMBL" id="AQGV01000011">
    <property type="protein sequence ID" value="MBE0367021.1"/>
    <property type="molecule type" value="Genomic_DNA"/>
</dbReference>
<accession>A0ABR9E7R4</accession>
<dbReference type="PANTHER" id="PTHR46036:SF5">
    <property type="entry name" value="LACTOYLGLUTATHIONE LYASE"/>
    <property type="match status" value="1"/>
</dbReference>
<feature type="domain" description="VOC" evidence="5">
    <location>
        <begin position="3"/>
        <end position="126"/>
    </location>
</feature>
<dbReference type="Pfam" id="PF00903">
    <property type="entry name" value="Glyoxalase"/>
    <property type="match status" value="1"/>
</dbReference>
<reference evidence="6 7" key="1">
    <citation type="submission" date="2015-03" db="EMBL/GenBank/DDBJ databases">
        <title>Genome sequence of Pseudoalteromonas aurantia.</title>
        <authorList>
            <person name="Xie B.-B."/>
            <person name="Rong J.-C."/>
            <person name="Qin Q.-L."/>
            <person name="Zhang Y.-Z."/>
        </authorList>
    </citation>
    <scope>NUCLEOTIDE SEQUENCE [LARGE SCALE GENOMIC DNA]</scope>
    <source>
        <strain evidence="6 7">208</strain>
    </source>
</reference>
<keyword evidence="7" id="KW-1185">Reference proteome</keyword>
<evidence type="ECO:0000313" key="6">
    <source>
        <dbReference type="EMBL" id="MBE0367021.1"/>
    </source>
</evidence>
<evidence type="ECO:0000256" key="2">
    <source>
        <dbReference type="ARBA" id="ARBA00030892"/>
    </source>
</evidence>
<organism evidence="6 7">
    <name type="scientific">Pseudoalteromonas aurantia 208</name>
    <dbReference type="NCBI Taxonomy" id="1314867"/>
    <lineage>
        <taxon>Bacteria</taxon>
        <taxon>Pseudomonadati</taxon>
        <taxon>Pseudomonadota</taxon>
        <taxon>Gammaproteobacteria</taxon>
        <taxon>Alteromonadales</taxon>
        <taxon>Pseudoalteromonadaceae</taxon>
        <taxon>Pseudoalteromonas</taxon>
    </lineage>
</organism>
<evidence type="ECO:0000256" key="1">
    <source>
        <dbReference type="ARBA" id="ARBA00030291"/>
    </source>
</evidence>
<comment type="caution">
    <text evidence="6">The sequence shown here is derived from an EMBL/GenBank/DDBJ whole genome shotgun (WGS) entry which is preliminary data.</text>
</comment>
<dbReference type="InterPro" id="IPR029068">
    <property type="entry name" value="Glyas_Bleomycin-R_OHBP_Dase"/>
</dbReference>
<evidence type="ECO:0000259" key="5">
    <source>
        <dbReference type="PROSITE" id="PS51819"/>
    </source>
</evidence>
<dbReference type="GO" id="GO:0016829">
    <property type="term" value="F:lyase activity"/>
    <property type="evidence" value="ECO:0007669"/>
    <property type="project" value="UniProtKB-KW"/>
</dbReference>
<keyword evidence="6" id="KW-0456">Lyase</keyword>
<dbReference type="PANTHER" id="PTHR46036">
    <property type="entry name" value="LACTOYLGLUTATHIONE LYASE"/>
    <property type="match status" value="1"/>
</dbReference>
<dbReference type="RefSeq" id="WP_192506488.1">
    <property type="nucleotide sequence ID" value="NZ_AQGV01000011.1"/>
</dbReference>
<dbReference type="InterPro" id="IPR037523">
    <property type="entry name" value="VOC_core"/>
</dbReference>
<proteinExistence type="predicted"/>
<dbReference type="PROSITE" id="PS51819">
    <property type="entry name" value="VOC"/>
    <property type="match status" value="1"/>
</dbReference>
<dbReference type="InterPro" id="IPR004360">
    <property type="entry name" value="Glyas_Fos-R_dOase_dom"/>
</dbReference>
<evidence type="ECO:0000256" key="4">
    <source>
        <dbReference type="ARBA" id="ARBA00033298"/>
    </source>
</evidence>